<keyword evidence="6" id="KW-1185">Reference proteome</keyword>
<feature type="domain" description="ABC transporter" evidence="4">
    <location>
        <begin position="3"/>
        <end position="231"/>
    </location>
</feature>
<evidence type="ECO:0000256" key="2">
    <source>
        <dbReference type="ARBA" id="ARBA00022741"/>
    </source>
</evidence>
<dbReference type="PROSITE" id="PS50893">
    <property type="entry name" value="ABC_TRANSPORTER_2"/>
    <property type="match status" value="1"/>
</dbReference>
<dbReference type="EMBL" id="FXTP01000008">
    <property type="protein sequence ID" value="SMO69209.1"/>
    <property type="molecule type" value="Genomic_DNA"/>
</dbReference>
<gene>
    <name evidence="5" type="ORF">SAMN06265219_10820</name>
</gene>
<evidence type="ECO:0000313" key="6">
    <source>
        <dbReference type="Proteomes" id="UP000317557"/>
    </source>
</evidence>
<protein>
    <submittedName>
        <fullName evidence="5">ABC-2 type transport system ATP-binding protein</fullName>
    </submittedName>
</protein>
<dbReference type="GO" id="GO:0016887">
    <property type="term" value="F:ATP hydrolysis activity"/>
    <property type="evidence" value="ECO:0007669"/>
    <property type="project" value="InterPro"/>
</dbReference>
<evidence type="ECO:0000259" key="4">
    <source>
        <dbReference type="PROSITE" id="PS50893"/>
    </source>
</evidence>
<dbReference type="GO" id="GO:0005524">
    <property type="term" value="F:ATP binding"/>
    <property type="evidence" value="ECO:0007669"/>
    <property type="project" value="UniProtKB-KW"/>
</dbReference>
<dbReference type="OrthoDB" id="9785229at2"/>
<keyword evidence="3 5" id="KW-0067">ATP-binding</keyword>
<evidence type="ECO:0000313" key="5">
    <source>
        <dbReference type="EMBL" id="SMO69209.1"/>
    </source>
</evidence>
<keyword evidence="1" id="KW-0813">Transport</keyword>
<sequence length="245" mass="27811">MLLELKNITKKYKNLLLFEGLNLELSEGEKVALIGNNGSGKTSLIHIICNLISFEGLLKFKGKEVKAEDHSYKHKIGLSLSEPHFFEKMKAREYLQFAAGLHGLEDKQQVKDRIDNLLHTFEVEDGNKKLSEYSTGNRIKISLAAAMIHNPVFLVLDEPFVHLDTDSRELLKEILQKLNSSKTLLVTSHSLKLCADVCDRYVILDEGSIIHDVKKADLPEDVTPEESLKNLITKKRELSSMEWLN</sequence>
<organism evidence="5 6">
    <name type="scientific">Gracilimonas mengyeensis</name>
    <dbReference type="NCBI Taxonomy" id="1302730"/>
    <lineage>
        <taxon>Bacteria</taxon>
        <taxon>Pseudomonadati</taxon>
        <taxon>Balneolota</taxon>
        <taxon>Balneolia</taxon>
        <taxon>Balneolales</taxon>
        <taxon>Balneolaceae</taxon>
        <taxon>Gracilimonas</taxon>
    </lineage>
</organism>
<dbReference type="AlphaFoldDB" id="A0A521DBX6"/>
<dbReference type="InterPro" id="IPR027417">
    <property type="entry name" value="P-loop_NTPase"/>
</dbReference>
<dbReference type="Gene3D" id="3.40.50.300">
    <property type="entry name" value="P-loop containing nucleotide triphosphate hydrolases"/>
    <property type="match status" value="1"/>
</dbReference>
<dbReference type="RefSeq" id="WP_142454488.1">
    <property type="nucleotide sequence ID" value="NZ_FXTP01000008.1"/>
</dbReference>
<dbReference type="SUPFAM" id="SSF52540">
    <property type="entry name" value="P-loop containing nucleoside triphosphate hydrolases"/>
    <property type="match status" value="1"/>
</dbReference>
<name>A0A521DBX6_9BACT</name>
<accession>A0A521DBX6</accession>
<keyword evidence="2" id="KW-0547">Nucleotide-binding</keyword>
<dbReference type="InterPro" id="IPR003439">
    <property type="entry name" value="ABC_transporter-like_ATP-bd"/>
</dbReference>
<proteinExistence type="predicted"/>
<dbReference type="Pfam" id="PF00005">
    <property type="entry name" value="ABC_tran"/>
    <property type="match status" value="1"/>
</dbReference>
<evidence type="ECO:0000256" key="3">
    <source>
        <dbReference type="ARBA" id="ARBA00022840"/>
    </source>
</evidence>
<dbReference type="SMART" id="SM00382">
    <property type="entry name" value="AAA"/>
    <property type="match status" value="1"/>
</dbReference>
<dbReference type="CDD" id="cd03230">
    <property type="entry name" value="ABC_DR_subfamily_A"/>
    <property type="match status" value="1"/>
</dbReference>
<dbReference type="PANTHER" id="PTHR42939">
    <property type="entry name" value="ABC TRANSPORTER ATP-BINDING PROTEIN ALBC-RELATED"/>
    <property type="match status" value="1"/>
</dbReference>
<evidence type="ECO:0000256" key="1">
    <source>
        <dbReference type="ARBA" id="ARBA00022448"/>
    </source>
</evidence>
<dbReference type="Proteomes" id="UP000317557">
    <property type="component" value="Unassembled WGS sequence"/>
</dbReference>
<dbReference type="InterPro" id="IPR051782">
    <property type="entry name" value="ABC_Transporter_VariousFunc"/>
</dbReference>
<dbReference type="InterPro" id="IPR003593">
    <property type="entry name" value="AAA+_ATPase"/>
</dbReference>
<reference evidence="5 6" key="1">
    <citation type="submission" date="2017-05" db="EMBL/GenBank/DDBJ databases">
        <authorList>
            <person name="Varghese N."/>
            <person name="Submissions S."/>
        </authorList>
    </citation>
    <scope>NUCLEOTIDE SEQUENCE [LARGE SCALE GENOMIC DNA]</scope>
    <source>
        <strain evidence="5 6">DSM 21985</strain>
    </source>
</reference>
<dbReference type="PANTHER" id="PTHR42939:SF1">
    <property type="entry name" value="ABC TRANSPORTER ATP-BINDING PROTEIN ALBC-RELATED"/>
    <property type="match status" value="1"/>
</dbReference>